<accession>B7FG43</accession>
<name>B7FG43_MEDTR</name>
<dbReference type="Gene3D" id="3.40.640.10">
    <property type="entry name" value="Type I PLP-dependent aspartate aminotransferase-like (Major domain)"/>
    <property type="match status" value="1"/>
</dbReference>
<dbReference type="InterPro" id="IPR004839">
    <property type="entry name" value="Aminotransferase_I/II_large"/>
</dbReference>
<evidence type="ECO:0000259" key="1">
    <source>
        <dbReference type="Pfam" id="PF00155"/>
    </source>
</evidence>
<dbReference type="EMBL" id="BT050993">
    <property type="protein sequence ID" value="ACJ83659.1"/>
    <property type="molecule type" value="mRNA"/>
</dbReference>
<evidence type="ECO:0000313" key="2">
    <source>
        <dbReference type="EMBL" id="ACJ83659.1"/>
    </source>
</evidence>
<dbReference type="Pfam" id="PF00155">
    <property type="entry name" value="Aminotran_1_2"/>
    <property type="match status" value="1"/>
</dbReference>
<protein>
    <recommendedName>
        <fullName evidence="1">Aminotransferase class I/classII large domain-containing protein</fullName>
    </recommendedName>
</protein>
<feature type="domain" description="Aminotransferase class I/classII large" evidence="1">
    <location>
        <begin position="1"/>
        <end position="33"/>
    </location>
</feature>
<dbReference type="AlphaFoldDB" id="B7FG43"/>
<dbReference type="InterPro" id="IPR015421">
    <property type="entry name" value="PyrdxlP-dep_Trfase_major"/>
</dbReference>
<organism evidence="2">
    <name type="scientific">Medicago truncatula</name>
    <name type="common">Barrel medic</name>
    <name type="synonym">Medicago tribuloides</name>
    <dbReference type="NCBI Taxonomy" id="3880"/>
    <lineage>
        <taxon>Eukaryota</taxon>
        <taxon>Viridiplantae</taxon>
        <taxon>Streptophyta</taxon>
        <taxon>Embryophyta</taxon>
        <taxon>Tracheophyta</taxon>
        <taxon>Spermatophyta</taxon>
        <taxon>Magnoliopsida</taxon>
        <taxon>eudicotyledons</taxon>
        <taxon>Gunneridae</taxon>
        <taxon>Pentapetalae</taxon>
        <taxon>rosids</taxon>
        <taxon>fabids</taxon>
        <taxon>Fabales</taxon>
        <taxon>Fabaceae</taxon>
        <taxon>Papilionoideae</taxon>
        <taxon>50 kb inversion clade</taxon>
        <taxon>NPAAA clade</taxon>
        <taxon>Hologalegina</taxon>
        <taxon>IRL clade</taxon>
        <taxon>Trifolieae</taxon>
        <taxon>Medicago</taxon>
    </lineage>
</organism>
<dbReference type="GO" id="GO:0030170">
    <property type="term" value="F:pyridoxal phosphate binding"/>
    <property type="evidence" value="ECO:0007669"/>
    <property type="project" value="InterPro"/>
</dbReference>
<sequence>MGFPGFRVGIIYSYNDTVVNCARKMSSFGLVFNTDTILDGENAV</sequence>
<reference evidence="2" key="1">
    <citation type="submission" date="2008-12" db="EMBL/GenBank/DDBJ databases">
        <title>Medicago truncatula full length cdna cloning project.</title>
        <authorList>
            <person name="Moskal W."/>
            <person name="Chan A."/>
            <person name="Cheung F."/>
            <person name="Xiao Y."/>
            <person name="Town C.D."/>
        </authorList>
    </citation>
    <scope>NUCLEOTIDE SEQUENCE</scope>
</reference>
<proteinExistence type="evidence at transcript level"/>